<dbReference type="EMBL" id="KN733381">
    <property type="protein sequence ID" value="KIH58219.1"/>
    <property type="molecule type" value="Genomic_DNA"/>
</dbReference>
<feature type="transmembrane region" description="Helical" evidence="8">
    <location>
        <begin position="35"/>
        <end position="58"/>
    </location>
</feature>
<dbReference type="PANTHER" id="PTHR24243">
    <property type="entry name" value="G-PROTEIN COUPLED RECEPTOR"/>
    <property type="match status" value="1"/>
</dbReference>
<accession>A0A0C2GH74</accession>
<evidence type="ECO:0000256" key="7">
    <source>
        <dbReference type="ARBA" id="ARBA00023224"/>
    </source>
</evidence>
<dbReference type="PRINTS" id="PR00237">
    <property type="entry name" value="GPCRRHODOPSN"/>
</dbReference>
<keyword evidence="2 8" id="KW-0812">Transmembrane</keyword>
<organism evidence="10 11">
    <name type="scientific">Ancylostoma duodenale</name>
    <dbReference type="NCBI Taxonomy" id="51022"/>
    <lineage>
        <taxon>Eukaryota</taxon>
        <taxon>Metazoa</taxon>
        <taxon>Ecdysozoa</taxon>
        <taxon>Nematoda</taxon>
        <taxon>Chromadorea</taxon>
        <taxon>Rhabditida</taxon>
        <taxon>Rhabditina</taxon>
        <taxon>Rhabditomorpha</taxon>
        <taxon>Strongyloidea</taxon>
        <taxon>Ancylostomatidae</taxon>
        <taxon>Ancylostomatinae</taxon>
        <taxon>Ancylostoma</taxon>
    </lineage>
</organism>
<protein>
    <recommendedName>
        <fullName evidence="9">G-protein coupled receptors family 1 profile domain-containing protein</fullName>
    </recommendedName>
</protein>
<dbReference type="InterPro" id="IPR000276">
    <property type="entry name" value="GPCR_Rhodpsn"/>
</dbReference>
<keyword evidence="3 8" id="KW-1133">Transmembrane helix</keyword>
<dbReference type="GO" id="GO:0004930">
    <property type="term" value="F:G protein-coupled receptor activity"/>
    <property type="evidence" value="ECO:0007669"/>
    <property type="project" value="UniProtKB-KW"/>
</dbReference>
<gene>
    <name evidence="10" type="ORF">ANCDUO_11577</name>
</gene>
<evidence type="ECO:0000313" key="11">
    <source>
        <dbReference type="Proteomes" id="UP000054047"/>
    </source>
</evidence>
<evidence type="ECO:0000256" key="5">
    <source>
        <dbReference type="ARBA" id="ARBA00023136"/>
    </source>
</evidence>
<evidence type="ECO:0000313" key="10">
    <source>
        <dbReference type="EMBL" id="KIH58219.1"/>
    </source>
</evidence>
<evidence type="ECO:0000256" key="8">
    <source>
        <dbReference type="SAM" id="Phobius"/>
    </source>
</evidence>
<keyword evidence="5 8" id="KW-0472">Membrane</keyword>
<dbReference type="Proteomes" id="UP000054047">
    <property type="component" value="Unassembled WGS sequence"/>
</dbReference>
<evidence type="ECO:0000256" key="3">
    <source>
        <dbReference type="ARBA" id="ARBA00022989"/>
    </source>
</evidence>
<dbReference type="PROSITE" id="PS50262">
    <property type="entry name" value="G_PROTEIN_RECEP_F1_2"/>
    <property type="match status" value="1"/>
</dbReference>
<keyword evidence="11" id="KW-1185">Reference proteome</keyword>
<dbReference type="PANTHER" id="PTHR24243:SF224">
    <property type="entry name" value="G-PROTEIN COUPLED RECEPTOR 19-RELATED"/>
    <property type="match status" value="1"/>
</dbReference>
<comment type="subcellular location">
    <subcellularLocation>
        <location evidence="1">Membrane</location>
        <topology evidence="1">Multi-pass membrane protein</topology>
    </subcellularLocation>
</comment>
<sequence length="166" mass="18763">MLNVTNITDVVEEDWTDLCEDGSLLDQDSVRFPLILVYLFVFTVCLLGNFFTIVVIVLHPTMRTGTNYFLANLALADLLVAAFCILQNMVHIVGFDHGNWTLGMNFHCGQPSKSHVGRYIEFLGEAMCYIYVFMLHFIPCLSVGILVCVSIEKYLGKLYSYVCGRN</sequence>
<dbReference type="Gene3D" id="1.20.1070.10">
    <property type="entry name" value="Rhodopsin 7-helix transmembrane proteins"/>
    <property type="match status" value="1"/>
</dbReference>
<evidence type="ECO:0000256" key="2">
    <source>
        <dbReference type="ARBA" id="ARBA00022692"/>
    </source>
</evidence>
<reference evidence="10 11" key="1">
    <citation type="submission" date="2013-12" db="EMBL/GenBank/DDBJ databases">
        <title>Draft genome of the parsitic nematode Ancylostoma duodenale.</title>
        <authorList>
            <person name="Mitreva M."/>
        </authorList>
    </citation>
    <scope>NUCLEOTIDE SEQUENCE [LARGE SCALE GENOMIC DNA]</scope>
    <source>
        <strain evidence="10 11">Zhejiang</strain>
    </source>
</reference>
<name>A0A0C2GH74_9BILA</name>
<dbReference type="Pfam" id="PF00001">
    <property type="entry name" value="7tm_1"/>
    <property type="match status" value="1"/>
</dbReference>
<feature type="transmembrane region" description="Helical" evidence="8">
    <location>
        <begin position="129"/>
        <end position="151"/>
    </location>
</feature>
<keyword evidence="7" id="KW-0807">Transducer</keyword>
<feature type="domain" description="G-protein coupled receptors family 1 profile" evidence="9">
    <location>
        <begin position="48"/>
        <end position="166"/>
    </location>
</feature>
<dbReference type="InterPro" id="IPR017452">
    <property type="entry name" value="GPCR_Rhodpsn_7TM"/>
</dbReference>
<feature type="transmembrane region" description="Helical" evidence="8">
    <location>
        <begin position="70"/>
        <end position="90"/>
    </location>
</feature>
<dbReference type="OrthoDB" id="5964776at2759"/>
<keyword evidence="4" id="KW-0297">G-protein coupled receptor</keyword>
<dbReference type="GO" id="GO:0005886">
    <property type="term" value="C:plasma membrane"/>
    <property type="evidence" value="ECO:0007669"/>
    <property type="project" value="TreeGrafter"/>
</dbReference>
<evidence type="ECO:0000256" key="1">
    <source>
        <dbReference type="ARBA" id="ARBA00004141"/>
    </source>
</evidence>
<keyword evidence="6" id="KW-0675">Receptor</keyword>
<evidence type="ECO:0000256" key="6">
    <source>
        <dbReference type="ARBA" id="ARBA00023170"/>
    </source>
</evidence>
<evidence type="ECO:0000259" key="9">
    <source>
        <dbReference type="PROSITE" id="PS50262"/>
    </source>
</evidence>
<dbReference type="SUPFAM" id="SSF81321">
    <property type="entry name" value="Family A G protein-coupled receptor-like"/>
    <property type="match status" value="1"/>
</dbReference>
<proteinExistence type="predicted"/>
<evidence type="ECO:0000256" key="4">
    <source>
        <dbReference type="ARBA" id="ARBA00023040"/>
    </source>
</evidence>
<dbReference type="AlphaFoldDB" id="A0A0C2GH74"/>